<organism evidence="3">
    <name type="scientific">Serpula lacrymans var. lacrymans (strain S7.3)</name>
    <name type="common">Dry rot fungus</name>
    <dbReference type="NCBI Taxonomy" id="936435"/>
    <lineage>
        <taxon>Eukaryota</taxon>
        <taxon>Fungi</taxon>
        <taxon>Dikarya</taxon>
        <taxon>Basidiomycota</taxon>
        <taxon>Agaricomycotina</taxon>
        <taxon>Agaricomycetes</taxon>
        <taxon>Agaricomycetidae</taxon>
        <taxon>Boletales</taxon>
        <taxon>Coniophorineae</taxon>
        <taxon>Serpulaceae</taxon>
        <taxon>Serpula</taxon>
    </lineage>
</organism>
<name>F8QEX2_SERL3</name>
<sequence>MSDPQPPSQQLQQLEYPPAIHPVAGALAARQEVRLKQFLSSLSEPQPHDPDRSQHVRYVTSCYHSRIYEVEGYKNRVSPEARVKLESILSELRFDRNLIYWRLFRINDLPPEILITILRYVAWSTPIQKQGVKYRLWLTWVCRRWRSLMLGDSTLWSAIWFADPPPYARSMAWFERAGTAPLDLRINERDERWNSNEDDHRFTGEQMSDLLDMLFVKLSQIRMLIVIVDNWPPALVVLHKLQEAGRAGLEINITRFEIHRAGRPYVWIGPGYQPDTHRNPSVLFGGQTRMLDFLCLNGINIDWNQTPLTNLTTIDLRRLALDVSPSLAKFTQLLRDCPRLHKLSLDGAGPAPDARPLVHKPVNLLHLKILVLGDFSLVYLRYLLAQFTAPNVLDLTLMNMNGEDYSPLLAIITPMFREVRLLTLYAIEVGTIPQSKRLLVKWFDSMNRLGLMKLAQIKRHILEALLEDPQQYDEHLPGTTDSPRRVLCPNFTALEYQVVQADAVVALGQGRKELGVPLKRIYVNEVWVPKVRGEEQTALRTVADLFIAPLGANTVEELELME</sequence>
<evidence type="ECO:0000313" key="3">
    <source>
        <dbReference type="Proteomes" id="UP000008063"/>
    </source>
</evidence>
<evidence type="ECO:0000259" key="1">
    <source>
        <dbReference type="PROSITE" id="PS50181"/>
    </source>
</evidence>
<reference evidence="3" key="1">
    <citation type="journal article" date="2011" name="Science">
        <title>The plant cell wall-decomposing machinery underlies the functional diversity of forest fungi.</title>
        <authorList>
            <person name="Eastwood D.C."/>
            <person name="Floudas D."/>
            <person name="Binder M."/>
            <person name="Majcherczyk A."/>
            <person name="Schneider P."/>
            <person name="Aerts A."/>
            <person name="Asiegbu F.O."/>
            <person name="Baker S.E."/>
            <person name="Barry K."/>
            <person name="Bendiksby M."/>
            <person name="Blumentritt M."/>
            <person name="Coutinho P.M."/>
            <person name="Cullen D."/>
            <person name="de Vries R.P."/>
            <person name="Gathman A."/>
            <person name="Goodell B."/>
            <person name="Henrissat B."/>
            <person name="Ihrmark K."/>
            <person name="Kauserud H."/>
            <person name="Kohler A."/>
            <person name="LaButti K."/>
            <person name="Lapidus A."/>
            <person name="Lavin J.L."/>
            <person name="Lee Y.-H."/>
            <person name="Lindquist E."/>
            <person name="Lilly W."/>
            <person name="Lucas S."/>
            <person name="Morin E."/>
            <person name="Murat C."/>
            <person name="Oguiza J.A."/>
            <person name="Park J."/>
            <person name="Pisabarro A.G."/>
            <person name="Riley R."/>
            <person name="Rosling A."/>
            <person name="Salamov A."/>
            <person name="Schmidt O."/>
            <person name="Schmutz J."/>
            <person name="Skrede I."/>
            <person name="Stenlid J."/>
            <person name="Wiebenga A."/>
            <person name="Xie X."/>
            <person name="Kuees U."/>
            <person name="Hibbett D.S."/>
            <person name="Hoffmeister D."/>
            <person name="Hoegberg N."/>
            <person name="Martin F."/>
            <person name="Grigoriev I.V."/>
            <person name="Watkinson S.C."/>
        </authorList>
    </citation>
    <scope>NUCLEOTIDE SEQUENCE [LARGE SCALE GENOMIC DNA]</scope>
    <source>
        <strain evidence="3">strain S7.3</strain>
    </source>
</reference>
<dbReference type="SUPFAM" id="SSF52047">
    <property type="entry name" value="RNI-like"/>
    <property type="match status" value="1"/>
</dbReference>
<protein>
    <recommendedName>
        <fullName evidence="1">F-box domain-containing protein</fullName>
    </recommendedName>
</protein>
<dbReference type="OMA" id="IFHYVVW"/>
<dbReference type="HOGENOM" id="CLU_020637_0_0_1"/>
<keyword evidence="3" id="KW-1185">Reference proteome</keyword>
<evidence type="ECO:0000313" key="2">
    <source>
        <dbReference type="EMBL" id="EGN93135.1"/>
    </source>
</evidence>
<proteinExistence type="predicted"/>
<feature type="domain" description="F-box" evidence="1">
    <location>
        <begin position="103"/>
        <end position="159"/>
    </location>
</feature>
<dbReference type="InterPro" id="IPR036047">
    <property type="entry name" value="F-box-like_dom_sf"/>
</dbReference>
<dbReference type="Gene3D" id="1.20.1280.50">
    <property type="match status" value="1"/>
</dbReference>
<dbReference type="AlphaFoldDB" id="F8QEX2"/>
<dbReference type="EMBL" id="GL945494">
    <property type="protein sequence ID" value="EGN93135.1"/>
    <property type="molecule type" value="Genomic_DNA"/>
</dbReference>
<dbReference type="InterPro" id="IPR001810">
    <property type="entry name" value="F-box_dom"/>
</dbReference>
<gene>
    <name evidence="2" type="ORF">SERLA73DRAFT_190003</name>
</gene>
<dbReference type="PROSITE" id="PS50181">
    <property type="entry name" value="FBOX"/>
    <property type="match status" value="1"/>
</dbReference>
<dbReference type="eggNOG" id="ENOG502SJ3W">
    <property type="taxonomic scope" value="Eukaryota"/>
</dbReference>
<dbReference type="InParanoid" id="F8QEX2"/>
<dbReference type="Proteomes" id="UP000008063">
    <property type="component" value="Unassembled WGS sequence"/>
</dbReference>
<dbReference type="STRING" id="936435.F8QEX2"/>
<dbReference type="SUPFAM" id="SSF81383">
    <property type="entry name" value="F-box domain"/>
    <property type="match status" value="1"/>
</dbReference>
<dbReference type="OrthoDB" id="3226575at2759"/>
<accession>F8QEX2</accession>